<proteinExistence type="predicted"/>
<reference evidence="4" key="1">
    <citation type="submission" date="2022-03" db="EMBL/GenBank/DDBJ databases">
        <authorList>
            <person name="Lindestad O."/>
        </authorList>
    </citation>
    <scope>NUCLEOTIDE SEQUENCE</scope>
</reference>
<protein>
    <submittedName>
        <fullName evidence="4">Jg1146 protein</fullName>
    </submittedName>
</protein>
<evidence type="ECO:0000313" key="4">
    <source>
        <dbReference type="EMBL" id="CAH2227168.1"/>
    </source>
</evidence>
<evidence type="ECO:0000259" key="3">
    <source>
        <dbReference type="PROSITE" id="PS50175"/>
    </source>
</evidence>
<feature type="region of interest" description="Disordered" evidence="2">
    <location>
        <begin position="1"/>
        <end position="25"/>
    </location>
</feature>
<dbReference type="OrthoDB" id="6928461at2759"/>
<dbReference type="GO" id="GO:0006508">
    <property type="term" value="P:proteolysis"/>
    <property type="evidence" value="ECO:0007669"/>
    <property type="project" value="InterPro"/>
</dbReference>
<accession>A0A8S4QYK7</accession>
<organism evidence="4 5">
    <name type="scientific">Pararge aegeria aegeria</name>
    <dbReference type="NCBI Taxonomy" id="348720"/>
    <lineage>
        <taxon>Eukaryota</taxon>
        <taxon>Metazoa</taxon>
        <taxon>Ecdysozoa</taxon>
        <taxon>Arthropoda</taxon>
        <taxon>Hexapoda</taxon>
        <taxon>Insecta</taxon>
        <taxon>Pterygota</taxon>
        <taxon>Neoptera</taxon>
        <taxon>Endopterygota</taxon>
        <taxon>Lepidoptera</taxon>
        <taxon>Glossata</taxon>
        <taxon>Ditrysia</taxon>
        <taxon>Papilionoidea</taxon>
        <taxon>Nymphalidae</taxon>
        <taxon>Satyrinae</taxon>
        <taxon>Satyrini</taxon>
        <taxon>Parargina</taxon>
        <taxon>Pararge</taxon>
    </lineage>
</organism>
<evidence type="ECO:0000256" key="2">
    <source>
        <dbReference type="SAM" id="MobiDB-lite"/>
    </source>
</evidence>
<evidence type="ECO:0000313" key="5">
    <source>
        <dbReference type="Proteomes" id="UP000838756"/>
    </source>
</evidence>
<feature type="non-terminal residue" evidence="4">
    <location>
        <position position="764"/>
    </location>
</feature>
<dbReference type="InterPro" id="IPR001995">
    <property type="entry name" value="Peptidase_A2_cat"/>
</dbReference>
<dbReference type="Proteomes" id="UP000838756">
    <property type="component" value="Unassembled WGS sequence"/>
</dbReference>
<dbReference type="GO" id="GO:0004190">
    <property type="term" value="F:aspartic-type endopeptidase activity"/>
    <property type="evidence" value="ECO:0007669"/>
    <property type="project" value="InterPro"/>
</dbReference>
<dbReference type="PROSITE" id="PS50175">
    <property type="entry name" value="ASP_PROT_RETROV"/>
    <property type="match status" value="1"/>
</dbReference>
<name>A0A8S4QYK7_9NEOP</name>
<dbReference type="PANTHER" id="PTHR47331">
    <property type="entry name" value="PHD-TYPE DOMAIN-CONTAINING PROTEIN"/>
    <property type="match status" value="1"/>
</dbReference>
<keyword evidence="1" id="KW-0378">Hydrolase</keyword>
<dbReference type="Pfam" id="PF03564">
    <property type="entry name" value="DUF1759"/>
    <property type="match status" value="1"/>
</dbReference>
<keyword evidence="5" id="KW-1185">Reference proteome</keyword>
<sequence length="764" mass="86064">MSFSTRRVTRKLSSTKIKSKPAGTDCSTVQNLPSLRRKRTIALNRLTKALEVGLLAKTDDSQIDLFLTYCDQAKRIANDFEQAHFSILELLDTCDDASDGDDADDEMRIRFDNTYFQIMSMRRTLTKAELNSSIISSDNLRNKSSLSHVKLPKIQLPTYSGDIKKWPEFFDTFNSLIHDCPSLTDVEKFHYLTSSLSGDPLALIRVFPVTSEYYSDAYAALVTRYQDKRELAFTCWRDILNVNFKIQNAFEFRRTLDSIDESLSILKKLKLPVDQWDFIIVYHILSKLDSKLRREFEEKCTKSEFPKYLQLKEFLHSKCEALMRDNHFNEFSKDPNLAKETSKSMYSNPRRSNVTHTLLIDNSNVSQPSTKLMAQTNKSVPMKCSFCGDSHPISQCQAFLSKSVAERITITTEKGWCYNCLKESHQLRNCVSIFRCLKCKAKHHTLICDMNKEDYCVTDSESVSLVAGNSSHVANTTVLLATTSIQIKDVDGKYHQFRAIFDTGSQNSIITQSAAQRLNVEPVPGKFNIKSLGGVAVSITGKIHCNVAANNHTLFGVDMHVMPTICGDHPSAKLQTQGWSHIHSLTLADPGFDTPGPIDVLLGADVFANSLLNDIIKGDEHQPLAINSLFGWLLVGRAPLVNTILPPEVLPNSTKLVYVRPDQLSSLPQKEYFPEPQSFIDNPSSNINVHNLRAISATNTLLRDLKSSNELPDQLSAKIGILPDQQLPVRLTIDTTIAYRSIYQKQSLYLQVLSHDGSIQTRLL</sequence>
<dbReference type="SUPFAM" id="SSF50630">
    <property type="entry name" value="Acid proteases"/>
    <property type="match status" value="1"/>
</dbReference>
<dbReference type="PROSITE" id="PS00141">
    <property type="entry name" value="ASP_PROTEASE"/>
    <property type="match status" value="1"/>
</dbReference>
<dbReference type="Gene3D" id="2.40.70.10">
    <property type="entry name" value="Acid Proteases"/>
    <property type="match status" value="1"/>
</dbReference>
<gene>
    <name evidence="4" type="primary">jg1146</name>
    <name evidence="4" type="ORF">PAEG_LOCUS7697</name>
</gene>
<feature type="domain" description="Peptidase A2" evidence="3">
    <location>
        <begin position="497"/>
        <end position="534"/>
    </location>
</feature>
<dbReference type="InterPro" id="IPR005312">
    <property type="entry name" value="DUF1759"/>
</dbReference>
<comment type="caution">
    <text evidence="4">The sequence shown here is derived from an EMBL/GenBank/DDBJ whole genome shotgun (WGS) entry which is preliminary data.</text>
</comment>
<dbReference type="Pfam" id="PF13650">
    <property type="entry name" value="Asp_protease_2"/>
    <property type="match status" value="1"/>
</dbReference>
<dbReference type="AlphaFoldDB" id="A0A8S4QYK7"/>
<feature type="compositionally biased region" description="Polar residues" evidence="2">
    <location>
        <begin position="1"/>
        <end position="16"/>
    </location>
</feature>
<dbReference type="InterPro" id="IPR021109">
    <property type="entry name" value="Peptidase_aspartic_dom_sf"/>
</dbReference>
<dbReference type="PANTHER" id="PTHR47331:SF5">
    <property type="entry name" value="RIBONUCLEASE H"/>
    <property type="match status" value="1"/>
</dbReference>
<dbReference type="EMBL" id="CAKXAJ010022591">
    <property type="protein sequence ID" value="CAH2227168.1"/>
    <property type="molecule type" value="Genomic_DNA"/>
</dbReference>
<dbReference type="InterPro" id="IPR001969">
    <property type="entry name" value="Aspartic_peptidase_AS"/>
</dbReference>
<evidence type="ECO:0000256" key="1">
    <source>
        <dbReference type="ARBA" id="ARBA00022801"/>
    </source>
</evidence>